<dbReference type="InterPro" id="IPR055270">
    <property type="entry name" value="Glyco_tran_10_C"/>
</dbReference>
<organism evidence="17 19">
    <name type="scientific">Bursaphelenchus xylophilus</name>
    <name type="common">Pinewood nematode worm</name>
    <name type="synonym">Aphelenchoides xylophilus</name>
    <dbReference type="NCBI Taxonomy" id="6326"/>
    <lineage>
        <taxon>Eukaryota</taxon>
        <taxon>Metazoa</taxon>
        <taxon>Ecdysozoa</taxon>
        <taxon>Nematoda</taxon>
        <taxon>Chromadorea</taxon>
        <taxon>Rhabditida</taxon>
        <taxon>Tylenchina</taxon>
        <taxon>Tylenchomorpha</taxon>
        <taxon>Aphelenchoidea</taxon>
        <taxon>Aphelenchoididae</taxon>
        <taxon>Bursaphelenchus</taxon>
    </lineage>
</organism>
<keyword evidence="4 12" id="KW-0328">Glycosyltransferase</keyword>
<accession>A0A1I7RQC3</accession>
<evidence type="ECO:0000256" key="1">
    <source>
        <dbReference type="ARBA" id="ARBA00004447"/>
    </source>
</evidence>
<dbReference type="PANTHER" id="PTHR48438:SF1">
    <property type="entry name" value="ALPHA-(1,3)-FUCOSYLTRANSFERASE C-RELATED"/>
    <property type="match status" value="1"/>
</dbReference>
<dbReference type="SUPFAM" id="SSF53756">
    <property type="entry name" value="UDP-Glycosyltransferase/glycogen phosphorylase"/>
    <property type="match status" value="1"/>
</dbReference>
<comment type="similarity">
    <text evidence="3 12">Belongs to the glycosyltransferase 10 family.</text>
</comment>
<proteinExistence type="inferred from homology"/>
<evidence type="ECO:0000256" key="11">
    <source>
        <dbReference type="ARBA" id="ARBA00023180"/>
    </source>
</evidence>
<dbReference type="UniPathway" id="UPA00378"/>
<evidence type="ECO:0000313" key="16">
    <source>
        <dbReference type="EMBL" id="CAG9104344.1"/>
    </source>
</evidence>
<sequence length="302" mass="35978">MKALERNCGSTCDFTMDRAQYNSSNGVVFFPYYMPYFHATYPKRYSEDQVFVMCEREPPTKDLRMELPNDYFNATSTFLAHSDIPFPYGHYEKKGDTGTRIAFYRNLMAEIKTKTKGVFKVFSHCYTPSRRENIITELQNHMEIDLFGRCSNRTCDKACFAENTKKYRFYLAFENSNCVDYITEKFFQFDNLVPVVLKKEYYQQFPAKSYIAVDDFINLKSLATYLTYLMENDDAYAQHLMWKYEYRRKMVDPSERICAICDYIAQNRVKKSYKNMKEYWNHATTCDIFFTENVLKRNEALT</sequence>
<keyword evidence="8" id="KW-1133">Transmembrane helix</keyword>
<dbReference type="Proteomes" id="UP000582659">
    <property type="component" value="Unassembled WGS sequence"/>
</dbReference>
<keyword evidence="11" id="KW-0325">Glycoprotein</keyword>
<dbReference type="FunFam" id="3.40.50.11660:FF:000002">
    <property type="entry name" value="Alpha-(1,3)-fucosyltransferase"/>
    <property type="match status" value="1"/>
</dbReference>
<comment type="subcellular location">
    <subcellularLocation>
        <location evidence="1 12">Golgi apparatus</location>
        <location evidence="1 12">Golgi stack membrane</location>
        <topology evidence="1 12">Single-pass type II membrane protein</topology>
    </subcellularLocation>
</comment>
<dbReference type="EC" id="2.4.1.-" evidence="12"/>
<evidence type="ECO:0000256" key="10">
    <source>
        <dbReference type="ARBA" id="ARBA00023136"/>
    </source>
</evidence>
<dbReference type="EMBL" id="CAJFDI010000003">
    <property type="protein sequence ID" value="CAD5219251.1"/>
    <property type="molecule type" value="Genomic_DNA"/>
</dbReference>
<evidence type="ECO:0000256" key="4">
    <source>
        <dbReference type="ARBA" id="ARBA00022676"/>
    </source>
</evidence>
<dbReference type="PANTHER" id="PTHR48438">
    <property type="entry name" value="ALPHA-(1,3)-FUCOSYLTRANSFERASE C-RELATED"/>
    <property type="match status" value="1"/>
</dbReference>
<keyword evidence="9 12" id="KW-0333">Golgi apparatus</keyword>
<reference evidence="19" key="1">
    <citation type="submission" date="2016-11" db="UniProtKB">
        <authorList>
            <consortium name="WormBaseParasite"/>
        </authorList>
    </citation>
    <scope>IDENTIFICATION</scope>
</reference>
<evidence type="ECO:0000256" key="3">
    <source>
        <dbReference type="ARBA" id="ARBA00008919"/>
    </source>
</evidence>
<evidence type="ECO:0000259" key="14">
    <source>
        <dbReference type="Pfam" id="PF17039"/>
    </source>
</evidence>
<dbReference type="Pfam" id="PF00852">
    <property type="entry name" value="Glyco_transf_10"/>
    <property type="match status" value="1"/>
</dbReference>
<dbReference type="InterPro" id="IPR001503">
    <property type="entry name" value="Glyco_trans_10"/>
</dbReference>
<evidence type="ECO:0000256" key="9">
    <source>
        <dbReference type="ARBA" id="ARBA00023034"/>
    </source>
</evidence>
<gene>
    <name evidence="15" type="ORF">BXYJ_LOCUS5585</name>
</gene>
<keyword evidence="7" id="KW-0735">Signal-anchor</keyword>
<evidence type="ECO:0000256" key="5">
    <source>
        <dbReference type="ARBA" id="ARBA00022679"/>
    </source>
</evidence>
<dbReference type="Proteomes" id="UP000095284">
    <property type="component" value="Unplaced"/>
</dbReference>
<feature type="domain" description="Fucosyltransferase C-terminal" evidence="13">
    <location>
        <begin position="112"/>
        <end position="278"/>
    </location>
</feature>
<evidence type="ECO:0000313" key="18">
    <source>
        <dbReference type="Proteomes" id="UP000659654"/>
    </source>
</evidence>
<evidence type="ECO:0000256" key="7">
    <source>
        <dbReference type="ARBA" id="ARBA00022968"/>
    </source>
</evidence>
<keyword evidence="18" id="KW-1185">Reference proteome</keyword>
<evidence type="ECO:0000313" key="19">
    <source>
        <dbReference type="WBParaSite" id="BXY_0291500.1"/>
    </source>
</evidence>
<comment type="pathway">
    <text evidence="2">Protein modification; protein glycosylation.</text>
</comment>
<dbReference type="SMR" id="A0A1I7RQC3"/>
<dbReference type="Proteomes" id="UP000659654">
    <property type="component" value="Unassembled WGS sequence"/>
</dbReference>
<evidence type="ECO:0000313" key="15">
    <source>
        <dbReference type="EMBL" id="CAD5219251.1"/>
    </source>
</evidence>
<evidence type="ECO:0000256" key="2">
    <source>
        <dbReference type="ARBA" id="ARBA00004922"/>
    </source>
</evidence>
<evidence type="ECO:0000256" key="12">
    <source>
        <dbReference type="RuleBase" id="RU003832"/>
    </source>
</evidence>
<name>A0A1I7RQC3_BURXY</name>
<evidence type="ECO:0000313" key="17">
    <source>
        <dbReference type="Proteomes" id="UP000095284"/>
    </source>
</evidence>
<dbReference type="Gene3D" id="3.40.50.11660">
    <property type="entry name" value="Glycosyl transferase family 10, C-terminal domain"/>
    <property type="match status" value="1"/>
</dbReference>
<keyword evidence="10" id="KW-0472">Membrane</keyword>
<dbReference type="Pfam" id="PF17039">
    <property type="entry name" value="Glyco_tran_10_N"/>
    <property type="match status" value="1"/>
</dbReference>
<protein>
    <recommendedName>
        <fullName evidence="12">Fucosyltransferase</fullName>
        <ecNumber evidence="12">2.4.1.-</ecNumber>
    </recommendedName>
</protein>
<evidence type="ECO:0000256" key="8">
    <source>
        <dbReference type="ARBA" id="ARBA00022989"/>
    </source>
</evidence>
<dbReference type="AlphaFoldDB" id="A0A1I7RQC3"/>
<dbReference type="InterPro" id="IPR038577">
    <property type="entry name" value="GT10-like_C_sf"/>
</dbReference>
<evidence type="ECO:0000259" key="13">
    <source>
        <dbReference type="Pfam" id="PF00852"/>
    </source>
</evidence>
<dbReference type="GO" id="GO:0008417">
    <property type="term" value="F:fucosyltransferase activity"/>
    <property type="evidence" value="ECO:0007669"/>
    <property type="project" value="InterPro"/>
</dbReference>
<dbReference type="OrthoDB" id="5912041at2759"/>
<evidence type="ECO:0000256" key="6">
    <source>
        <dbReference type="ARBA" id="ARBA00022692"/>
    </source>
</evidence>
<dbReference type="eggNOG" id="KOG2619">
    <property type="taxonomic scope" value="Eukaryota"/>
</dbReference>
<dbReference type="WBParaSite" id="BXY_0291500.1">
    <property type="protein sequence ID" value="BXY_0291500.1"/>
    <property type="gene ID" value="BXY_0291500"/>
</dbReference>
<dbReference type="GO" id="GO:0032580">
    <property type="term" value="C:Golgi cisterna membrane"/>
    <property type="evidence" value="ECO:0007669"/>
    <property type="project" value="UniProtKB-SubCell"/>
</dbReference>
<dbReference type="InterPro" id="IPR031481">
    <property type="entry name" value="Glyco_tran_10_N"/>
</dbReference>
<feature type="domain" description="Fucosyltransferase N-terminal" evidence="14">
    <location>
        <begin position="10"/>
        <end position="89"/>
    </location>
</feature>
<reference evidence="16" key="2">
    <citation type="submission" date="2020-08" db="EMBL/GenBank/DDBJ databases">
        <authorList>
            <person name="Kikuchi T."/>
        </authorList>
    </citation>
    <scope>NUCLEOTIDE SEQUENCE</scope>
    <source>
        <strain evidence="15">Ka4C1</strain>
    </source>
</reference>
<keyword evidence="6 12" id="KW-0812">Transmembrane</keyword>
<dbReference type="EMBL" id="CAJFCV020000003">
    <property type="protein sequence ID" value="CAG9104344.1"/>
    <property type="molecule type" value="Genomic_DNA"/>
</dbReference>
<keyword evidence="5 12" id="KW-0808">Transferase</keyword>